<gene>
    <name evidence="1" type="ORF">JG688_00016329</name>
</gene>
<reference evidence="1" key="1">
    <citation type="submission" date="2021-01" db="EMBL/GenBank/DDBJ databases">
        <title>Phytophthora aleatoria, a newly-described species from Pinus radiata is distinct from Phytophthora cactorum isolates based on comparative genomics.</title>
        <authorList>
            <person name="Mcdougal R."/>
            <person name="Panda P."/>
            <person name="Williams N."/>
            <person name="Studholme D.J."/>
        </authorList>
    </citation>
    <scope>NUCLEOTIDE SEQUENCE</scope>
    <source>
        <strain evidence="1">NZFS 4037</strain>
    </source>
</reference>
<keyword evidence="2" id="KW-1185">Reference proteome</keyword>
<dbReference type="PANTHER" id="PTHR34615">
    <property type="entry name" value="PX DOMAIN-CONTAINING PROTEIN"/>
    <property type="match status" value="1"/>
</dbReference>
<accession>A0A8J5IJ14</accession>
<dbReference type="Proteomes" id="UP000709295">
    <property type="component" value="Unassembled WGS sequence"/>
</dbReference>
<dbReference type="AlphaFoldDB" id="A0A8J5IJ14"/>
<proteinExistence type="predicted"/>
<dbReference type="PANTHER" id="PTHR34615:SF1">
    <property type="entry name" value="PX DOMAIN-CONTAINING PROTEIN"/>
    <property type="match status" value="1"/>
</dbReference>
<protein>
    <submittedName>
        <fullName evidence="1">Uncharacterized protein</fullName>
    </submittedName>
</protein>
<organism evidence="1 2">
    <name type="scientific">Phytophthora aleatoria</name>
    <dbReference type="NCBI Taxonomy" id="2496075"/>
    <lineage>
        <taxon>Eukaryota</taxon>
        <taxon>Sar</taxon>
        <taxon>Stramenopiles</taxon>
        <taxon>Oomycota</taxon>
        <taxon>Peronosporomycetes</taxon>
        <taxon>Peronosporales</taxon>
        <taxon>Peronosporaceae</taxon>
        <taxon>Phytophthora</taxon>
    </lineage>
</organism>
<sequence>MAHPVEHPVVPNNRFCLTAATDVDAELDFRFDAAGILLLTSLFVLPEWMITKHRNCVHMTDVLCILLHRLSYPKRLAGMRKTYGRSEPAAPP</sequence>
<evidence type="ECO:0000313" key="2">
    <source>
        <dbReference type="Proteomes" id="UP000709295"/>
    </source>
</evidence>
<dbReference type="EMBL" id="JAENGY010001998">
    <property type="protein sequence ID" value="KAG6945872.1"/>
    <property type="molecule type" value="Genomic_DNA"/>
</dbReference>
<comment type="caution">
    <text evidence="1">The sequence shown here is derived from an EMBL/GenBank/DDBJ whole genome shotgun (WGS) entry which is preliminary data.</text>
</comment>
<evidence type="ECO:0000313" key="1">
    <source>
        <dbReference type="EMBL" id="KAG6945872.1"/>
    </source>
</evidence>
<name>A0A8J5IJ14_9STRA</name>